<organism evidence="2 3">
    <name type="scientific">Legionella steelei</name>
    <dbReference type="NCBI Taxonomy" id="947033"/>
    <lineage>
        <taxon>Bacteria</taxon>
        <taxon>Pseudomonadati</taxon>
        <taxon>Pseudomonadota</taxon>
        <taxon>Gammaproteobacteria</taxon>
        <taxon>Legionellales</taxon>
        <taxon>Legionellaceae</taxon>
        <taxon>Legionella</taxon>
    </lineage>
</organism>
<name>A0A0W0ZI23_9GAMM</name>
<keyword evidence="1" id="KW-1133">Transmembrane helix</keyword>
<comment type="caution">
    <text evidence="2">The sequence shown here is derived from an EMBL/GenBank/DDBJ whole genome shotgun (WGS) entry which is preliminary data.</text>
</comment>
<dbReference type="EMBL" id="LNYY01000019">
    <property type="protein sequence ID" value="KTD68727.1"/>
    <property type="molecule type" value="Genomic_DNA"/>
</dbReference>
<proteinExistence type="predicted"/>
<keyword evidence="1" id="KW-0472">Membrane</keyword>
<dbReference type="Proteomes" id="UP000054926">
    <property type="component" value="Unassembled WGS sequence"/>
</dbReference>
<reference evidence="2 3" key="1">
    <citation type="submission" date="2015-11" db="EMBL/GenBank/DDBJ databases">
        <title>Genomic analysis of 38 Legionella species identifies large and diverse effector repertoires.</title>
        <authorList>
            <person name="Burstein D."/>
            <person name="Amaro F."/>
            <person name="Zusman T."/>
            <person name="Lifshitz Z."/>
            <person name="Cohen O."/>
            <person name="Gilbert J.A."/>
            <person name="Pupko T."/>
            <person name="Shuman H.A."/>
            <person name="Segal G."/>
        </authorList>
    </citation>
    <scope>NUCLEOTIDE SEQUENCE [LARGE SCALE GENOMIC DNA]</scope>
    <source>
        <strain evidence="2 3">IMVS3376</strain>
    </source>
</reference>
<dbReference type="STRING" id="947033.Lste_1885"/>
<keyword evidence="3" id="KW-1185">Reference proteome</keyword>
<evidence type="ECO:0000256" key="1">
    <source>
        <dbReference type="SAM" id="Phobius"/>
    </source>
</evidence>
<feature type="transmembrane region" description="Helical" evidence="1">
    <location>
        <begin position="28"/>
        <end position="47"/>
    </location>
</feature>
<evidence type="ECO:0000313" key="3">
    <source>
        <dbReference type="Proteomes" id="UP000054926"/>
    </source>
</evidence>
<accession>A0A0W0ZI23</accession>
<keyword evidence="1" id="KW-0812">Transmembrane</keyword>
<protein>
    <submittedName>
        <fullName evidence="2">Uncharacterized protein</fullName>
    </submittedName>
</protein>
<evidence type="ECO:0000313" key="2">
    <source>
        <dbReference type="EMBL" id="KTD68727.1"/>
    </source>
</evidence>
<gene>
    <name evidence="2" type="ORF">Lste_1885</name>
</gene>
<sequence length="73" mass="8370">MRLFLKLANEPLIRSAQSLGRKVFPWEVIPSMIIVLLSAVAICLCNINTECQVYHHMMGAVRKFIHFVKINLC</sequence>
<dbReference type="AlphaFoldDB" id="A0A0W0ZI23"/>